<evidence type="ECO:0000256" key="1">
    <source>
        <dbReference type="PROSITE-ProRule" id="PRU00489"/>
    </source>
</evidence>
<gene>
    <name evidence="3" type="ORF">CVLEPA_LOCUS22928</name>
</gene>
<reference evidence="3 4" key="1">
    <citation type="submission" date="2024-02" db="EMBL/GenBank/DDBJ databases">
        <authorList>
            <person name="Daric V."/>
            <person name="Darras S."/>
        </authorList>
    </citation>
    <scope>NUCLEOTIDE SEQUENCE [LARGE SCALE GENOMIC DNA]</scope>
</reference>
<dbReference type="EMBL" id="CAWYQH010000114">
    <property type="protein sequence ID" value="CAK8690301.1"/>
    <property type="molecule type" value="Genomic_DNA"/>
</dbReference>
<dbReference type="PANTHER" id="PTHR12829:SF4">
    <property type="entry name" value="N(6)-ADENINE-SPECIFIC METHYLTRANSFERASE METTL4"/>
    <property type="match status" value="1"/>
</dbReference>
<protein>
    <submittedName>
        <fullName evidence="3">Uncharacterized protein</fullName>
    </submittedName>
</protein>
<dbReference type="Proteomes" id="UP001642483">
    <property type="component" value="Unassembled WGS sequence"/>
</dbReference>
<dbReference type="InterPro" id="IPR007757">
    <property type="entry name" value="MT-A70-like"/>
</dbReference>
<dbReference type="PROSITE" id="PS51143">
    <property type="entry name" value="MT_A70"/>
    <property type="match status" value="1"/>
</dbReference>
<feature type="region of interest" description="Disordered" evidence="2">
    <location>
        <begin position="52"/>
        <end position="81"/>
    </location>
</feature>
<keyword evidence="4" id="KW-1185">Reference proteome</keyword>
<feature type="compositionally biased region" description="Basic residues" evidence="2">
    <location>
        <begin position="66"/>
        <end position="80"/>
    </location>
</feature>
<sequence>MAIVDRVDGGYLLDHELYLEQTYQSTVVGDLAISYKFQASYFDLNKPHLGDGQQAAVSDSTEYEPKKKRCRRRRHKRKSPFNHGEVEAREYHDEIKDRLFAVTLRLCQTLKGNKSLKPSKGNERLHDLKNAVFLQLSSDLGLHSNSISSVSPILDPPWENKSVRRGHKYRSLPFDKIASIPLHKLCASECLVVIWVTNKQKIMKWVRNVLFPRWNICYLAQWHWVKVTTNGIPVFPWESLHKKPYETIFLGHHLCKNHQHSIKENVICSVPCMVHSHKPPLYEVIKNSLMEVANPRCLEMFARSLSPSWSSWGNEVVKLQNISYFCDGSS</sequence>
<proteinExistence type="inferred from homology"/>
<evidence type="ECO:0000313" key="3">
    <source>
        <dbReference type="EMBL" id="CAK8690301.1"/>
    </source>
</evidence>
<evidence type="ECO:0000313" key="4">
    <source>
        <dbReference type="Proteomes" id="UP001642483"/>
    </source>
</evidence>
<organism evidence="3 4">
    <name type="scientific">Clavelina lepadiformis</name>
    <name type="common">Light-bulb sea squirt</name>
    <name type="synonym">Ascidia lepadiformis</name>
    <dbReference type="NCBI Taxonomy" id="159417"/>
    <lineage>
        <taxon>Eukaryota</taxon>
        <taxon>Metazoa</taxon>
        <taxon>Chordata</taxon>
        <taxon>Tunicata</taxon>
        <taxon>Ascidiacea</taxon>
        <taxon>Aplousobranchia</taxon>
        <taxon>Clavelinidae</taxon>
        <taxon>Clavelina</taxon>
    </lineage>
</organism>
<name>A0ABP0GHD6_CLALP</name>
<comment type="caution">
    <text evidence="3">The sequence shown here is derived from an EMBL/GenBank/DDBJ whole genome shotgun (WGS) entry which is preliminary data.</text>
</comment>
<comment type="similarity">
    <text evidence="1">Belongs to the MT-A70-like family.</text>
</comment>
<dbReference type="PANTHER" id="PTHR12829">
    <property type="entry name" value="N6-ADENOSINE-METHYLTRANSFERASE"/>
    <property type="match status" value="1"/>
</dbReference>
<evidence type="ECO:0000256" key="2">
    <source>
        <dbReference type="SAM" id="MobiDB-lite"/>
    </source>
</evidence>
<dbReference type="Pfam" id="PF05063">
    <property type="entry name" value="MT-A70"/>
    <property type="match status" value="1"/>
</dbReference>
<accession>A0ABP0GHD6</accession>